<dbReference type="NCBIfam" id="TIGR03423">
    <property type="entry name" value="pbp2_mrdA"/>
    <property type="match status" value="1"/>
</dbReference>
<evidence type="ECO:0000256" key="10">
    <source>
        <dbReference type="ARBA" id="ARBA00022984"/>
    </source>
</evidence>
<keyword evidence="12 14" id="KW-0472">Membrane</keyword>
<dbReference type="PANTHER" id="PTHR30627">
    <property type="entry name" value="PEPTIDOGLYCAN D,D-TRANSPEPTIDASE"/>
    <property type="match status" value="1"/>
</dbReference>
<dbReference type="Pfam" id="PF03717">
    <property type="entry name" value="PBP_dimer"/>
    <property type="match status" value="1"/>
</dbReference>
<evidence type="ECO:0000256" key="12">
    <source>
        <dbReference type="ARBA" id="ARBA00023136"/>
    </source>
</evidence>
<dbReference type="EMBL" id="CP098611">
    <property type="protein sequence ID" value="USR92334.1"/>
    <property type="molecule type" value="Genomic_DNA"/>
</dbReference>
<keyword evidence="5" id="KW-0997">Cell inner membrane</keyword>
<evidence type="ECO:0000256" key="3">
    <source>
        <dbReference type="ARBA" id="ARBA00007171"/>
    </source>
</evidence>
<evidence type="ECO:0000256" key="4">
    <source>
        <dbReference type="ARBA" id="ARBA00022475"/>
    </source>
</evidence>
<dbReference type="InterPro" id="IPR001460">
    <property type="entry name" value="PCN-bd_Tpept"/>
</dbReference>
<feature type="domain" description="Penicillin-binding protein transpeptidase" evidence="15">
    <location>
        <begin position="275"/>
        <end position="586"/>
    </location>
</feature>
<dbReference type="Gene3D" id="3.90.1310.10">
    <property type="entry name" value="Penicillin-binding protein 2a (Domain 2)"/>
    <property type="match status" value="1"/>
</dbReference>
<evidence type="ECO:0000256" key="8">
    <source>
        <dbReference type="ARBA" id="ARBA00022801"/>
    </source>
</evidence>
<organism evidence="17 18">
    <name type="scientific">Phormidium yuhuli AB48</name>
    <dbReference type="NCBI Taxonomy" id="2940671"/>
    <lineage>
        <taxon>Bacteria</taxon>
        <taxon>Bacillati</taxon>
        <taxon>Cyanobacteriota</taxon>
        <taxon>Cyanophyceae</taxon>
        <taxon>Oscillatoriophycideae</taxon>
        <taxon>Oscillatoriales</taxon>
        <taxon>Oscillatoriaceae</taxon>
        <taxon>Phormidium</taxon>
        <taxon>Phormidium yuhuli</taxon>
    </lineage>
</organism>
<comment type="similarity">
    <text evidence="3">Belongs to the transpeptidase family.</text>
</comment>
<evidence type="ECO:0000256" key="5">
    <source>
        <dbReference type="ARBA" id="ARBA00022519"/>
    </source>
</evidence>
<accession>A0ABY5AVT5</accession>
<evidence type="ECO:0000313" key="17">
    <source>
        <dbReference type="EMBL" id="USR92334.1"/>
    </source>
</evidence>
<keyword evidence="7 14" id="KW-0812">Transmembrane</keyword>
<name>A0ABY5AVT5_9CYAN</name>
<dbReference type="SUPFAM" id="SSF56519">
    <property type="entry name" value="Penicillin binding protein dimerisation domain"/>
    <property type="match status" value="1"/>
</dbReference>
<keyword evidence="13" id="KW-0961">Cell wall biogenesis/degradation</keyword>
<evidence type="ECO:0000256" key="14">
    <source>
        <dbReference type="SAM" id="Phobius"/>
    </source>
</evidence>
<dbReference type="EC" id="3.4.16.4" evidence="17"/>
<dbReference type="SUPFAM" id="SSF56601">
    <property type="entry name" value="beta-lactamase/transpeptidase-like"/>
    <property type="match status" value="1"/>
</dbReference>
<keyword evidence="6" id="KW-0645">Protease</keyword>
<dbReference type="InterPro" id="IPR012338">
    <property type="entry name" value="Beta-lactam/transpept-like"/>
</dbReference>
<dbReference type="InterPro" id="IPR005311">
    <property type="entry name" value="PBP_dimer"/>
</dbReference>
<dbReference type="GO" id="GO:0009002">
    <property type="term" value="F:serine-type D-Ala-D-Ala carboxypeptidase activity"/>
    <property type="evidence" value="ECO:0007669"/>
    <property type="project" value="UniProtKB-EC"/>
</dbReference>
<dbReference type="Pfam" id="PF00905">
    <property type="entry name" value="Transpeptidase"/>
    <property type="match status" value="1"/>
</dbReference>
<feature type="transmembrane region" description="Helical" evidence="14">
    <location>
        <begin position="21"/>
        <end position="45"/>
    </location>
</feature>
<evidence type="ECO:0000313" key="18">
    <source>
        <dbReference type="Proteomes" id="UP001056708"/>
    </source>
</evidence>
<dbReference type="Gene3D" id="3.30.1390.30">
    <property type="entry name" value="Penicillin-binding protein 2a, domain 3"/>
    <property type="match status" value="1"/>
</dbReference>
<evidence type="ECO:0000256" key="1">
    <source>
        <dbReference type="ARBA" id="ARBA00004167"/>
    </source>
</evidence>
<evidence type="ECO:0000256" key="11">
    <source>
        <dbReference type="ARBA" id="ARBA00022989"/>
    </source>
</evidence>
<evidence type="ECO:0000259" key="15">
    <source>
        <dbReference type="Pfam" id="PF00905"/>
    </source>
</evidence>
<keyword evidence="18" id="KW-1185">Reference proteome</keyword>
<dbReference type="InterPro" id="IPR017790">
    <property type="entry name" value="Penicillin-binding_protein_2"/>
</dbReference>
<dbReference type="RefSeq" id="WP_252664469.1">
    <property type="nucleotide sequence ID" value="NZ_CP098611.1"/>
</dbReference>
<keyword evidence="4" id="KW-1003">Cell membrane</keyword>
<keyword evidence="17" id="KW-0121">Carboxypeptidase</keyword>
<dbReference type="PANTHER" id="PTHR30627:SF2">
    <property type="entry name" value="PEPTIDOGLYCAN D,D-TRANSPEPTIDASE MRDA"/>
    <property type="match status" value="1"/>
</dbReference>
<evidence type="ECO:0000256" key="13">
    <source>
        <dbReference type="ARBA" id="ARBA00023316"/>
    </source>
</evidence>
<sequence>MTSIPSNGYGSRTNQRSIGSLVQAVLMMISITVVMVGGIGARLAYLQLIQGTRNRQLAENNRIRLIPTQPVRGNIFDRNGKILATSSLSHTVYLWPLAQPPELWPDTVERLCEIINIPSEQVMERLVQTGYNSALPIRVARRLTPAQVIALTEYGPQLPGIEVNVEAVRHYPHGRLAAHVLGYTGEISDEDLSRLEAQPDNKYRLGDIVGQMGVEAAFEKELQGEWGGRQVEVDSRGQVLQVLGEKQAEGGRDVQITLDLELQQAAERALGETQGAIVAIDPRDGAVRAMVSRPAFDPNIFSGRITEADWQRLQAARYPFVNRSLQVFPPASTFKIVTTTAAIESGAYPPYTVLPTYPYITAGGIQFWDWNRAGFGPLSFEGAMAWSSDTFFYQIAQRIGGEVLIDWTRRYGFGRKSGIELASEESPGLVPDAAWKERVLGEGWYQGDTINMSIGQGFLQASPLQQAMMMAVPANGGYMVRPHLRSLDVDVSYWRESMNLSQDTIDVLRRGLRQVITDGTATNVNTSEIPPFAGKTGTAEAPPHPSHAWFGAYAPMDDPEILVVALGEHAGKGGGAFAAPMVLEVLKDYFREDRQ</sequence>
<evidence type="ECO:0000259" key="16">
    <source>
        <dbReference type="Pfam" id="PF03717"/>
    </source>
</evidence>
<feature type="domain" description="Penicillin-binding protein dimerisation" evidence="16">
    <location>
        <begin position="68"/>
        <end position="242"/>
    </location>
</feature>
<dbReference type="InterPro" id="IPR036138">
    <property type="entry name" value="PBP_dimer_sf"/>
</dbReference>
<protein>
    <submittedName>
        <fullName evidence="17">Penicillin-binding protein 2</fullName>
        <ecNumber evidence="17">3.4.16.4</ecNumber>
    </submittedName>
</protein>
<reference evidence="17" key="1">
    <citation type="submission" date="2022-06" db="EMBL/GenBank/DDBJ databases">
        <title>Genome sequence of Phormidium yuhuli AB48 isolated from an industrial photobioreactor environment.</title>
        <authorList>
            <person name="Qiu Y."/>
            <person name="Noonan A.J.C."/>
            <person name="Dofher K."/>
            <person name="Koch M."/>
            <person name="Kieft B."/>
            <person name="Lin X."/>
            <person name="Ziels R.M."/>
            <person name="Hallam S.J."/>
        </authorList>
    </citation>
    <scope>NUCLEOTIDE SEQUENCE</scope>
    <source>
        <strain evidence="17">AB48</strain>
    </source>
</reference>
<keyword evidence="11 14" id="KW-1133">Transmembrane helix</keyword>
<keyword evidence="10" id="KW-0573">Peptidoglycan synthesis</keyword>
<evidence type="ECO:0000256" key="7">
    <source>
        <dbReference type="ARBA" id="ARBA00022692"/>
    </source>
</evidence>
<dbReference type="Proteomes" id="UP001056708">
    <property type="component" value="Chromosome"/>
</dbReference>
<evidence type="ECO:0000256" key="9">
    <source>
        <dbReference type="ARBA" id="ARBA00022960"/>
    </source>
</evidence>
<keyword evidence="9" id="KW-0133">Cell shape</keyword>
<proteinExistence type="inferred from homology"/>
<dbReference type="InterPro" id="IPR050515">
    <property type="entry name" value="Beta-lactam/transpept"/>
</dbReference>
<evidence type="ECO:0000256" key="2">
    <source>
        <dbReference type="ARBA" id="ARBA00004236"/>
    </source>
</evidence>
<comment type="subcellular location">
    <subcellularLocation>
        <location evidence="2">Cell membrane</location>
    </subcellularLocation>
    <subcellularLocation>
        <location evidence="1">Membrane</location>
        <topology evidence="1">Single-pass membrane protein</topology>
    </subcellularLocation>
</comment>
<evidence type="ECO:0000256" key="6">
    <source>
        <dbReference type="ARBA" id="ARBA00022670"/>
    </source>
</evidence>
<keyword evidence="8 17" id="KW-0378">Hydrolase</keyword>
<gene>
    <name evidence="17" type="primary">mrdA</name>
    <name evidence="17" type="ORF">NEA10_06325</name>
</gene>
<dbReference type="Gene3D" id="3.40.710.10">
    <property type="entry name" value="DD-peptidase/beta-lactamase superfamily"/>
    <property type="match status" value="1"/>
</dbReference>